<reference evidence="3" key="1">
    <citation type="journal article" date="2014" name="Front. Microbiol.">
        <title>High frequency of phylogenetically diverse reductive dehalogenase-homologous genes in deep subseafloor sedimentary metagenomes.</title>
        <authorList>
            <person name="Kawai M."/>
            <person name="Futagami T."/>
            <person name="Toyoda A."/>
            <person name="Takaki Y."/>
            <person name="Nishi S."/>
            <person name="Hori S."/>
            <person name="Arai W."/>
            <person name="Tsubouchi T."/>
            <person name="Morono Y."/>
            <person name="Uchiyama I."/>
            <person name="Ito T."/>
            <person name="Fujiyama A."/>
            <person name="Inagaki F."/>
            <person name="Takami H."/>
        </authorList>
    </citation>
    <scope>NUCLEOTIDE SEQUENCE</scope>
    <source>
        <strain evidence="3">Expedition CK06-06</strain>
    </source>
</reference>
<dbReference type="PANTHER" id="PTHR43245">
    <property type="entry name" value="BIFUNCTIONAL POLYMYXIN RESISTANCE PROTEIN ARNA"/>
    <property type="match status" value="1"/>
</dbReference>
<proteinExistence type="predicted"/>
<protein>
    <recommendedName>
        <fullName evidence="2">NAD-dependent epimerase/dehydratase domain-containing protein</fullName>
    </recommendedName>
</protein>
<comment type="caution">
    <text evidence="3">The sequence shown here is derived from an EMBL/GenBank/DDBJ whole genome shotgun (WGS) entry which is preliminary data.</text>
</comment>
<keyword evidence="1" id="KW-0812">Transmembrane</keyword>
<keyword evidence="1" id="KW-0472">Membrane</keyword>
<organism evidence="3">
    <name type="scientific">marine sediment metagenome</name>
    <dbReference type="NCBI Taxonomy" id="412755"/>
    <lineage>
        <taxon>unclassified sequences</taxon>
        <taxon>metagenomes</taxon>
        <taxon>ecological metagenomes</taxon>
    </lineage>
</organism>
<name>X1UBK5_9ZZZZ</name>
<evidence type="ECO:0000259" key="2">
    <source>
        <dbReference type="Pfam" id="PF01370"/>
    </source>
</evidence>
<dbReference type="EMBL" id="BARW01029968">
    <property type="protein sequence ID" value="GAJ14879.1"/>
    <property type="molecule type" value="Genomic_DNA"/>
</dbReference>
<dbReference type="Pfam" id="PF01370">
    <property type="entry name" value="Epimerase"/>
    <property type="match status" value="1"/>
</dbReference>
<feature type="transmembrane region" description="Helical" evidence="1">
    <location>
        <begin position="154"/>
        <end position="175"/>
    </location>
</feature>
<gene>
    <name evidence="3" type="ORF">S12H4_48028</name>
</gene>
<dbReference type="PANTHER" id="PTHR43245:SF23">
    <property type="entry name" value="NAD(P)-BINDING DOMAIN-CONTAINING PROTEIN"/>
    <property type="match status" value="1"/>
</dbReference>
<accession>X1UBK5</accession>
<dbReference type="InterPro" id="IPR050177">
    <property type="entry name" value="Lipid_A_modif_metabolic_enz"/>
</dbReference>
<dbReference type="InterPro" id="IPR036291">
    <property type="entry name" value="NAD(P)-bd_dom_sf"/>
</dbReference>
<dbReference type="AlphaFoldDB" id="X1UBK5"/>
<dbReference type="SUPFAM" id="SSF51735">
    <property type="entry name" value="NAD(P)-binding Rossmann-fold domains"/>
    <property type="match status" value="1"/>
</dbReference>
<dbReference type="InterPro" id="IPR001509">
    <property type="entry name" value="Epimerase_deHydtase"/>
</dbReference>
<feature type="domain" description="NAD-dependent epimerase/dehydratase" evidence="2">
    <location>
        <begin position="3"/>
        <end position="132"/>
    </location>
</feature>
<dbReference type="Gene3D" id="3.40.50.720">
    <property type="entry name" value="NAD(P)-binding Rossmann-like Domain"/>
    <property type="match status" value="1"/>
</dbReference>
<keyword evidence="1" id="KW-1133">Transmembrane helix</keyword>
<evidence type="ECO:0000313" key="3">
    <source>
        <dbReference type="EMBL" id="GAJ14879.1"/>
    </source>
</evidence>
<evidence type="ECO:0000256" key="1">
    <source>
        <dbReference type="SAM" id="Phobius"/>
    </source>
</evidence>
<sequence length="194" mass="21519">MKALVTGGAGFIGSHVVDKLRDKGIEVRVYDMVLPTYRKDIEYYQGSLKDLDTLRMAVGGIDVVFHLGAIADVKDVYEEPHYAEAINVRGTINVLEAVRRSDKVKKVIYASTVWVYSDCTDDTVDENTPLPPPSFPEKSPGLPSTYLISTFPRIFRMVSATCLMLIFSFPSRLYVLSLAISFNAKTLPSARSST</sequence>